<dbReference type="Proteomes" id="UP000179136">
    <property type="component" value="Unassembled WGS sequence"/>
</dbReference>
<dbReference type="PANTHER" id="PTHR10890">
    <property type="entry name" value="CYSTEINYL-TRNA SYNTHETASE"/>
    <property type="match status" value="1"/>
</dbReference>
<sequence length="477" mass="54709">MRKLKLYNTLTLKKEEFKPINRGRVGLYTCGPTVYNYAHIGNLRTYIFEDILKRVLKFNGYKVKHVMNVTDVGHLTGDRDMGEDKLEQGARREGKSAWEIADFYWAAFRKDMQRLNLSEPDVWCKATDHIKEQIELVKKLEEKGLTYKTGDGIYFDTAKFPGYNKLSHQPLAALQEGARVEKNDEKKNPTDFALWKFSPPLNLPLSKGEKVSRGKRQMEWDSPWGKGFPGWHIECSAMSMKYLSEEEDIHCGGIDHINIHHTNEIAQSEAASGKKFFNWWMHGAFLNLVGGDKMAKSADNFLNLENAFIKNSVNPLAYRYSALSIHYRKPMEYRADAIAPAATALNNLYDEFLVLQKSFFQGKPDAKLLSKFTANVNDDLNMPQALAVAWEVIKSNLSGKTKRATLLEFDKVLGFGLNDLKRKKTAVPPAIIKLAEERQKARQAKDWQKADEIRKKVKREGYIIEDKNNNQFEIKTN</sequence>
<comment type="caution">
    <text evidence="12">The sequence shown here is derived from an EMBL/GenBank/DDBJ whole genome shotgun (WGS) entry which is preliminary data.</text>
</comment>
<dbReference type="PANTHER" id="PTHR10890:SF3">
    <property type="entry name" value="CYSTEINE--TRNA LIGASE, CYTOPLASMIC"/>
    <property type="match status" value="1"/>
</dbReference>
<dbReference type="GO" id="GO:0006423">
    <property type="term" value="P:cysteinyl-tRNA aminoacylation"/>
    <property type="evidence" value="ECO:0007669"/>
    <property type="project" value="UniProtKB-UniRule"/>
</dbReference>
<dbReference type="Pfam" id="PF23493">
    <property type="entry name" value="CysS_C"/>
    <property type="match status" value="1"/>
</dbReference>
<name>A0A1F6FP12_9BACT</name>
<keyword evidence="6 9" id="KW-0067">ATP-binding</keyword>
<feature type="binding site" evidence="9">
    <location>
        <position position="30"/>
    </location>
    <ligand>
        <name>Zn(2+)</name>
        <dbReference type="ChEBI" id="CHEBI:29105"/>
    </ligand>
</feature>
<keyword evidence="7 9" id="KW-0648">Protein biosynthesis</keyword>
<evidence type="ECO:0000256" key="6">
    <source>
        <dbReference type="ARBA" id="ARBA00022840"/>
    </source>
</evidence>
<feature type="short sequence motif" description="'HIGH' region" evidence="9">
    <location>
        <begin position="32"/>
        <end position="42"/>
    </location>
</feature>
<evidence type="ECO:0000256" key="8">
    <source>
        <dbReference type="ARBA" id="ARBA00023146"/>
    </source>
</evidence>
<evidence type="ECO:0000256" key="1">
    <source>
        <dbReference type="ARBA" id="ARBA00011245"/>
    </source>
</evidence>
<dbReference type="PRINTS" id="PR00983">
    <property type="entry name" value="TRNASYNTHCYS"/>
</dbReference>
<dbReference type="NCBIfam" id="TIGR00435">
    <property type="entry name" value="cysS"/>
    <property type="match status" value="1"/>
</dbReference>
<comment type="catalytic activity">
    <reaction evidence="9">
        <text>tRNA(Cys) + L-cysteine + ATP = L-cysteinyl-tRNA(Cys) + AMP + diphosphate</text>
        <dbReference type="Rhea" id="RHEA:17773"/>
        <dbReference type="Rhea" id="RHEA-COMP:9661"/>
        <dbReference type="Rhea" id="RHEA-COMP:9679"/>
        <dbReference type="ChEBI" id="CHEBI:30616"/>
        <dbReference type="ChEBI" id="CHEBI:33019"/>
        <dbReference type="ChEBI" id="CHEBI:35235"/>
        <dbReference type="ChEBI" id="CHEBI:78442"/>
        <dbReference type="ChEBI" id="CHEBI:78517"/>
        <dbReference type="ChEBI" id="CHEBI:456215"/>
        <dbReference type="EC" id="6.1.1.16"/>
    </reaction>
</comment>
<dbReference type="HAMAP" id="MF_00041">
    <property type="entry name" value="Cys_tRNA_synth"/>
    <property type="match status" value="1"/>
</dbReference>
<evidence type="ECO:0000256" key="3">
    <source>
        <dbReference type="ARBA" id="ARBA00022723"/>
    </source>
</evidence>
<accession>A0A1F6FP12</accession>
<gene>
    <name evidence="9" type="primary">cysS</name>
    <name evidence="12" type="ORF">A3B87_00520</name>
</gene>
<dbReference type="InterPro" id="IPR015803">
    <property type="entry name" value="Cys-tRNA-ligase"/>
</dbReference>
<keyword evidence="9" id="KW-0963">Cytoplasm</keyword>
<feature type="binding site" evidence="9">
    <location>
        <position position="296"/>
    </location>
    <ligand>
        <name>ATP</name>
        <dbReference type="ChEBI" id="CHEBI:30616"/>
    </ligand>
</feature>
<organism evidence="12 13">
    <name type="scientific">Candidatus Kuenenbacteria bacterium RIFCSPHIGHO2_02_FULL_39_13</name>
    <dbReference type="NCBI Taxonomy" id="1798561"/>
    <lineage>
        <taxon>Bacteria</taxon>
        <taxon>Candidatus Kueneniibacteriota</taxon>
    </lineage>
</organism>
<dbReference type="STRING" id="1798561.A3B87_00520"/>
<feature type="domain" description="tRNA synthetases class I catalytic" evidence="10">
    <location>
        <begin position="17"/>
        <end position="341"/>
    </location>
</feature>
<comment type="subunit">
    <text evidence="1 9">Monomer.</text>
</comment>
<evidence type="ECO:0000256" key="2">
    <source>
        <dbReference type="ARBA" id="ARBA00022598"/>
    </source>
</evidence>
<dbReference type="GO" id="GO:0005829">
    <property type="term" value="C:cytosol"/>
    <property type="evidence" value="ECO:0007669"/>
    <property type="project" value="TreeGrafter"/>
</dbReference>
<dbReference type="EMBL" id="MFMW01000005">
    <property type="protein sequence ID" value="OGG87588.1"/>
    <property type="molecule type" value="Genomic_DNA"/>
</dbReference>
<dbReference type="InterPro" id="IPR032678">
    <property type="entry name" value="tRNA-synt_1_cat_dom"/>
</dbReference>
<proteinExistence type="inferred from homology"/>
<dbReference type="InterPro" id="IPR014729">
    <property type="entry name" value="Rossmann-like_a/b/a_fold"/>
</dbReference>
<evidence type="ECO:0000256" key="9">
    <source>
        <dbReference type="HAMAP-Rule" id="MF_00041"/>
    </source>
</evidence>
<dbReference type="SUPFAM" id="SSF47323">
    <property type="entry name" value="Anticodon-binding domain of a subclass of class I aminoacyl-tRNA synthetases"/>
    <property type="match status" value="1"/>
</dbReference>
<evidence type="ECO:0000256" key="5">
    <source>
        <dbReference type="ARBA" id="ARBA00022833"/>
    </source>
</evidence>
<feature type="binding site" evidence="9">
    <location>
        <position position="260"/>
    </location>
    <ligand>
        <name>Zn(2+)</name>
        <dbReference type="ChEBI" id="CHEBI:29105"/>
    </ligand>
</feature>
<keyword evidence="5 9" id="KW-0862">Zinc</keyword>
<dbReference type="InterPro" id="IPR024909">
    <property type="entry name" value="Cys-tRNA/MSH_ligase"/>
</dbReference>
<dbReference type="Gene3D" id="1.20.120.1910">
    <property type="entry name" value="Cysteine-tRNA ligase, C-terminal anti-codon recognition domain"/>
    <property type="match status" value="1"/>
</dbReference>
<evidence type="ECO:0000313" key="12">
    <source>
        <dbReference type="EMBL" id="OGG87588.1"/>
    </source>
</evidence>
<dbReference type="InterPro" id="IPR009080">
    <property type="entry name" value="tRNAsynth_Ia_anticodon-bd"/>
</dbReference>
<feature type="binding site" evidence="9">
    <location>
        <position position="235"/>
    </location>
    <ligand>
        <name>Zn(2+)</name>
        <dbReference type="ChEBI" id="CHEBI:29105"/>
    </ligand>
</feature>
<comment type="similarity">
    <text evidence="9">Belongs to the class-I aminoacyl-tRNA synthetase family.</text>
</comment>
<dbReference type="Pfam" id="PF01406">
    <property type="entry name" value="tRNA-synt_1e"/>
    <property type="match status" value="1"/>
</dbReference>
<evidence type="ECO:0000313" key="13">
    <source>
        <dbReference type="Proteomes" id="UP000179136"/>
    </source>
</evidence>
<evidence type="ECO:0000256" key="7">
    <source>
        <dbReference type="ARBA" id="ARBA00022917"/>
    </source>
</evidence>
<keyword evidence="2 9" id="KW-0436">Ligase</keyword>
<keyword evidence="4 9" id="KW-0547">Nucleotide-binding</keyword>
<evidence type="ECO:0000259" key="10">
    <source>
        <dbReference type="Pfam" id="PF01406"/>
    </source>
</evidence>
<dbReference type="EC" id="6.1.1.16" evidence="9"/>
<keyword evidence="8 9" id="KW-0030">Aminoacyl-tRNA synthetase</keyword>
<dbReference type="GO" id="GO:0004817">
    <property type="term" value="F:cysteine-tRNA ligase activity"/>
    <property type="evidence" value="ECO:0007669"/>
    <property type="project" value="UniProtKB-UniRule"/>
</dbReference>
<comment type="subcellular location">
    <subcellularLocation>
        <location evidence="9">Cytoplasm</location>
    </subcellularLocation>
</comment>
<evidence type="ECO:0000259" key="11">
    <source>
        <dbReference type="Pfam" id="PF23493"/>
    </source>
</evidence>
<feature type="short sequence motif" description="'KMSKS' region" evidence="9">
    <location>
        <begin position="293"/>
        <end position="297"/>
    </location>
</feature>
<dbReference type="GO" id="GO:0005524">
    <property type="term" value="F:ATP binding"/>
    <property type="evidence" value="ECO:0007669"/>
    <property type="project" value="UniProtKB-UniRule"/>
</dbReference>
<dbReference type="Gene3D" id="3.40.50.620">
    <property type="entry name" value="HUPs"/>
    <property type="match status" value="1"/>
</dbReference>
<comment type="cofactor">
    <cofactor evidence="9">
        <name>Zn(2+)</name>
        <dbReference type="ChEBI" id="CHEBI:29105"/>
    </cofactor>
    <text evidence="9">Binds 1 zinc ion per subunit.</text>
</comment>
<protein>
    <recommendedName>
        <fullName evidence="9">Cysteine--tRNA ligase</fullName>
        <ecNumber evidence="9">6.1.1.16</ecNumber>
    </recommendedName>
    <alternativeName>
        <fullName evidence="9">Cysteinyl-tRNA synthetase</fullName>
        <shortName evidence="9">CysRS</shortName>
    </alternativeName>
</protein>
<dbReference type="GO" id="GO:0008270">
    <property type="term" value="F:zinc ion binding"/>
    <property type="evidence" value="ECO:0007669"/>
    <property type="project" value="UniProtKB-UniRule"/>
</dbReference>
<dbReference type="CDD" id="cd00672">
    <property type="entry name" value="CysRS_core"/>
    <property type="match status" value="1"/>
</dbReference>
<dbReference type="SUPFAM" id="SSF52374">
    <property type="entry name" value="Nucleotidylyl transferase"/>
    <property type="match status" value="1"/>
</dbReference>
<dbReference type="AlphaFoldDB" id="A0A1F6FP12"/>
<evidence type="ECO:0000256" key="4">
    <source>
        <dbReference type="ARBA" id="ARBA00022741"/>
    </source>
</evidence>
<keyword evidence="3 9" id="KW-0479">Metal-binding</keyword>
<dbReference type="InterPro" id="IPR056411">
    <property type="entry name" value="CysS_C"/>
</dbReference>
<feature type="domain" description="Cysteinyl-tRNA ligase anticodon binding" evidence="11">
    <location>
        <begin position="427"/>
        <end position="472"/>
    </location>
</feature>
<reference evidence="12 13" key="1">
    <citation type="journal article" date="2016" name="Nat. Commun.">
        <title>Thousands of microbial genomes shed light on interconnected biogeochemical processes in an aquifer system.</title>
        <authorList>
            <person name="Anantharaman K."/>
            <person name="Brown C.T."/>
            <person name="Hug L.A."/>
            <person name="Sharon I."/>
            <person name="Castelle C.J."/>
            <person name="Probst A.J."/>
            <person name="Thomas B.C."/>
            <person name="Singh A."/>
            <person name="Wilkins M.J."/>
            <person name="Karaoz U."/>
            <person name="Brodie E.L."/>
            <person name="Williams K.H."/>
            <person name="Hubbard S.S."/>
            <person name="Banfield J.F."/>
        </authorList>
    </citation>
    <scope>NUCLEOTIDE SEQUENCE [LARGE SCALE GENOMIC DNA]</scope>
</reference>
<feature type="binding site" evidence="9">
    <location>
        <position position="264"/>
    </location>
    <ligand>
        <name>Zn(2+)</name>
        <dbReference type="ChEBI" id="CHEBI:29105"/>
    </ligand>
</feature>